<name>A0A9D4ZKM3_ADICA</name>
<dbReference type="PANTHER" id="PTHR33095">
    <property type="entry name" value="OS07G0619500 PROTEIN"/>
    <property type="match status" value="1"/>
</dbReference>
<accession>A0A9D4ZKM3</accession>
<dbReference type="AlphaFoldDB" id="A0A9D4ZKM3"/>
<comment type="caution">
    <text evidence="1">The sequence shown here is derived from an EMBL/GenBank/DDBJ whole genome shotgun (WGS) entry which is preliminary data.</text>
</comment>
<keyword evidence="2" id="KW-1185">Reference proteome</keyword>
<reference evidence="1" key="1">
    <citation type="submission" date="2021-01" db="EMBL/GenBank/DDBJ databases">
        <title>Adiantum capillus-veneris genome.</title>
        <authorList>
            <person name="Fang Y."/>
            <person name="Liao Q."/>
        </authorList>
    </citation>
    <scope>NUCLEOTIDE SEQUENCE</scope>
    <source>
        <strain evidence="1">H3</strain>
        <tissue evidence="1">Leaf</tissue>
    </source>
</reference>
<gene>
    <name evidence="1" type="ORF">GOP47_0006819</name>
</gene>
<evidence type="ECO:0000313" key="1">
    <source>
        <dbReference type="EMBL" id="KAI5079148.1"/>
    </source>
</evidence>
<dbReference type="EMBL" id="JABFUD020000006">
    <property type="protein sequence ID" value="KAI5079148.1"/>
    <property type="molecule type" value="Genomic_DNA"/>
</dbReference>
<proteinExistence type="predicted"/>
<evidence type="ECO:0000313" key="2">
    <source>
        <dbReference type="Proteomes" id="UP000886520"/>
    </source>
</evidence>
<protein>
    <submittedName>
        <fullName evidence="1">Uncharacterized protein</fullName>
    </submittedName>
</protein>
<dbReference type="OrthoDB" id="667051at2759"/>
<dbReference type="Proteomes" id="UP000886520">
    <property type="component" value="Chromosome 6"/>
</dbReference>
<organism evidence="1 2">
    <name type="scientific">Adiantum capillus-veneris</name>
    <name type="common">Maidenhair fern</name>
    <dbReference type="NCBI Taxonomy" id="13818"/>
    <lineage>
        <taxon>Eukaryota</taxon>
        <taxon>Viridiplantae</taxon>
        <taxon>Streptophyta</taxon>
        <taxon>Embryophyta</taxon>
        <taxon>Tracheophyta</taxon>
        <taxon>Polypodiopsida</taxon>
        <taxon>Polypodiidae</taxon>
        <taxon>Polypodiales</taxon>
        <taxon>Pteridineae</taxon>
        <taxon>Pteridaceae</taxon>
        <taxon>Vittarioideae</taxon>
        <taxon>Adiantum</taxon>
    </lineage>
</organism>
<dbReference type="PANTHER" id="PTHR33095:SF57">
    <property type="entry name" value="EXPRESSED PROTEIN"/>
    <property type="match status" value="1"/>
</dbReference>
<sequence length="288" mass="31538">MSPLHLYLDLDRLALIQDEFKIEVRRPCLAAAADSPSSFATYLSRSASISSSCRSEGQSSNFSFSAAYKPAGGHEQAGHCQTQSAYADEIFLNGKIRPLHDQLQFSIVEATALYADSFHSETLVQVHIDEGPHPAAASPSLTVIAPCCTSHHRAEPERAASNPLCQNSELARTSVAKKVASRKPLSILLPLRKVFHAEDECSSPSSKTQLLKEPPHRTKVSSLEGQACNGHSYLKKATTFVHNSPSNHALHYNAQRALSYNPRRALKENTSKRTSLPYRRGILACIGY</sequence>